<protein>
    <recommendedName>
        <fullName evidence="4">SMP-30/Gluconolactonase/LRE-like region domain-containing protein</fullName>
    </recommendedName>
</protein>
<dbReference type="RefSeq" id="WP_127017622.1">
    <property type="nucleotide sequence ID" value="NZ_CP016379.1"/>
</dbReference>
<proteinExistence type="predicted"/>
<sequence>MSKSIGLLLFIFLCVVLIFIFINNERNYTYNLDTISDLVSCGNKIYLVGVSQGIRGQEIKGVIHENQNIVYFKVRDYFNNKYNVNGIENGFIYLAVDKNKNNIYFLDTAARVIEIKQDTEEMPKIFIDLDNVASGSSLDGWAIGLNEEKIVVANPSKNQLQIYDMNGDMIKSINLPDLSRLNRAFVMDSIGNIYYLSKTAIYKFSTQLDLIKKIPIQLPKNVKDFTYHEPSKSLYFTTGGPIIHIFSLTDYSWHKKMIMFRAERLAAEAGKIFFIKENQITIRRFK</sequence>
<accession>A0A3S9T0Y4</accession>
<evidence type="ECO:0000313" key="3">
    <source>
        <dbReference type="Proteomes" id="UP000267250"/>
    </source>
</evidence>
<gene>
    <name evidence="2" type="ORF">BBF96_13160</name>
</gene>
<dbReference type="InterPro" id="IPR011042">
    <property type="entry name" value="6-blade_b-propeller_TolB-like"/>
</dbReference>
<evidence type="ECO:0000256" key="1">
    <source>
        <dbReference type="SAM" id="Phobius"/>
    </source>
</evidence>
<keyword evidence="1" id="KW-1133">Transmembrane helix</keyword>
<evidence type="ECO:0000313" key="2">
    <source>
        <dbReference type="EMBL" id="AZR74266.1"/>
    </source>
</evidence>
<organism evidence="2 3">
    <name type="scientific">Anoxybacter fermentans</name>
    <dbReference type="NCBI Taxonomy" id="1323375"/>
    <lineage>
        <taxon>Bacteria</taxon>
        <taxon>Bacillati</taxon>
        <taxon>Bacillota</taxon>
        <taxon>Clostridia</taxon>
        <taxon>Halanaerobiales</taxon>
        <taxon>Anoxybacter</taxon>
    </lineage>
</organism>
<keyword evidence="1" id="KW-0472">Membrane</keyword>
<dbReference type="Proteomes" id="UP000267250">
    <property type="component" value="Chromosome"/>
</dbReference>
<dbReference type="AlphaFoldDB" id="A0A3S9T0Y4"/>
<reference evidence="2 3" key="1">
    <citation type="submission" date="2016-07" db="EMBL/GenBank/DDBJ databases">
        <title>Genome and transcriptome analysis of iron-reducing fermentative bacteria Anoxybacter fermentans.</title>
        <authorList>
            <person name="Zeng X."/>
            <person name="Shao Z."/>
        </authorList>
    </citation>
    <scope>NUCLEOTIDE SEQUENCE [LARGE SCALE GENOMIC DNA]</scope>
    <source>
        <strain evidence="2 3">DY22613</strain>
    </source>
</reference>
<dbReference type="InterPro" id="IPR011044">
    <property type="entry name" value="Quino_amine_DH_bsu"/>
</dbReference>
<name>A0A3S9T0Y4_9FIRM</name>
<dbReference type="EMBL" id="CP016379">
    <property type="protein sequence ID" value="AZR74266.1"/>
    <property type="molecule type" value="Genomic_DNA"/>
</dbReference>
<feature type="transmembrane region" description="Helical" evidence="1">
    <location>
        <begin position="5"/>
        <end position="22"/>
    </location>
</feature>
<keyword evidence="3" id="KW-1185">Reference proteome</keyword>
<dbReference type="KEGG" id="aft:BBF96_13160"/>
<keyword evidence="1" id="KW-0812">Transmembrane</keyword>
<dbReference type="OrthoDB" id="2086237at2"/>
<dbReference type="SUPFAM" id="SSF50969">
    <property type="entry name" value="YVTN repeat-like/Quinoprotein amine dehydrogenase"/>
    <property type="match status" value="1"/>
</dbReference>
<evidence type="ECO:0008006" key="4">
    <source>
        <dbReference type="Google" id="ProtNLM"/>
    </source>
</evidence>
<dbReference type="Gene3D" id="2.120.10.30">
    <property type="entry name" value="TolB, C-terminal domain"/>
    <property type="match status" value="1"/>
</dbReference>